<feature type="non-terminal residue" evidence="2">
    <location>
        <position position="1"/>
    </location>
</feature>
<proteinExistence type="predicted"/>
<dbReference type="SMART" id="SM00306">
    <property type="entry name" value="HintN"/>
    <property type="match status" value="1"/>
</dbReference>
<dbReference type="InterPro" id="IPR036844">
    <property type="entry name" value="Hint_dom_sf"/>
</dbReference>
<dbReference type="InterPro" id="IPR003587">
    <property type="entry name" value="Hint_dom_N"/>
</dbReference>
<dbReference type="Gene3D" id="3.40.50.300">
    <property type="entry name" value="P-loop containing nucleotide triphosphate hydrolases"/>
    <property type="match status" value="1"/>
</dbReference>
<dbReference type="AlphaFoldDB" id="X1PUW1"/>
<dbReference type="SUPFAM" id="SSF52540">
    <property type="entry name" value="P-loop containing nucleoside triphosphate hydrolases"/>
    <property type="match status" value="1"/>
</dbReference>
<organism evidence="2">
    <name type="scientific">marine sediment metagenome</name>
    <dbReference type="NCBI Taxonomy" id="412755"/>
    <lineage>
        <taxon>unclassified sequences</taxon>
        <taxon>metagenomes</taxon>
        <taxon>ecological metagenomes</taxon>
    </lineage>
</organism>
<dbReference type="InterPro" id="IPR027417">
    <property type="entry name" value="P-loop_NTPase"/>
</dbReference>
<dbReference type="NCBIfam" id="TIGR01445">
    <property type="entry name" value="intein_Nterm"/>
    <property type="match status" value="1"/>
</dbReference>
<dbReference type="SUPFAM" id="SSF51294">
    <property type="entry name" value="Hedgehog/intein (Hint) domain"/>
    <property type="match status" value="1"/>
</dbReference>
<dbReference type="GO" id="GO:0016539">
    <property type="term" value="P:intein-mediated protein splicing"/>
    <property type="evidence" value="ECO:0007669"/>
    <property type="project" value="InterPro"/>
</dbReference>
<accession>X1PUW1</accession>
<dbReference type="InterPro" id="IPR006141">
    <property type="entry name" value="Intein_N"/>
</dbReference>
<name>X1PUW1_9ZZZZ</name>
<dbReference type="CDD" id="cd00081">
    <property type="entry name" value="Hint"/>
    <property type="match status" value="1"/>
</dbReference>
<protein>
    <recommendedName>
        <fullName evidence="1">Hint domain-containing protein</fullName>
    </recommendedName>
</protein>
<dbReference type="Pfam" id="PF14890">
    <property type="entry name" value="Intein_splicing"/>
    <property type="match status" value="1"/>
</dbReference>
<evidence type="ECO:0000313" key="2">
    <source>
        <dbReference type="EMBL" id="GAI42895.1"/>
    </source>
</evidence>
<reference evidence="2" key="1">
    <citation type="journal article" date="2014" name="Front. Microbiol.">
        <title>High frequency of phylogenetically diverse reductive dehalogenase-homologous genes in deep subseafloor sedimentary metagenomes.</title>
        <authorList>
            <person name="Kawai M."/>
            <person name="Futagami T."/>
            <person name="Toyoda A."/>
            <person name="Takaki Y."/>
            <person name="Nishi S."/>
            <person name="Hori S."/>
            <person name="Arai W."/>
            <person name="Tsubouchi T."/>
            <person name="Morono Y."/>
            <person name="Uchiyama I."/>
            <person name="Ito T."/>
            <person name="Fujiyama A."/>
            <person name="Inagaki F."/>
            <person name="Takami H."/>
        </authorList>
    </citation>
    <scope>NUCLEOTIDE SEQUENCE</scope>
    <source>
        <strain evidence="2">Expedition CK06-06</strain>
    </source>
</reference>
<evidence type="ECO:0000259" key="1">
    <source>
        <dbReference type="SMART" id="SM00306"/>
    </source>
</evidence>
<gene>
    <name evidence="2" type="ORF">S06H3_46686</name>
</gene>
<feature type="domain" description="Hint" evidence="1">
    <location>
        <begin position="33"/>
        <end position="152"/>
    </location>
</feature>
<dbReference type="PROSITE" id="PS50817">
    <property type="entry name" value="INTEIN_N_TER"/>
    <property type="match status" value="1"/>
</dbReference>
<dbReference type="EMBL" id="BARV01029256">
    <property type="protein sequence ID" value="GAI42895.1"/>
    <property type="molecule type" value="Genomic_DNA"/>
</dbReference>
<comment type="caution">
    <text evidence="2">The sequence shown here is derived from an EMBL/GenBank/DDBJ whole genome shotgun (WGS) entry which is preliminary data.</text>
</comment>
<dbReference type="Gene3D" id="2.170.16.10">
    <property type="entry name" value="Hedgehog/Intein (Hint) domain"/>
    <property type="match status" value="1"/>
</dbReference>
<sequence length="232" mass="25873">PEEPLITGQRVIDTFFPIAKGGTACIPGPFGSGKCVVGDTPVILGNGTILTMKELYRKYLKEGKVKTNGLETIIEIKPSLSLFSMNTNKIEGSNSSILYKGKTDSIIRIKTRSGRSVEVTPSHKLFKINEKGEIVQTKAENLRVGDFIAAVRKIETRNKKARFDLYELKEARMADTSIREELSQVLRNLRKERKLSLVGISKVNAESFIYKRNLPPLSLVKEVYSQTSLSLP</sequence>